<dbReference type="GO" id="GO:0005730">
    <property type="term" value="C:nucleolus"/>
    <property type="evidence" value="ECO:0007669"/>
    <property type="project" value="TreeGrafter"/>
</dbReference>
<dbReference type="PANTHER" id="PTHR23149:SF27">
    <property type="entry name" value="PIN2_TERF1-INTERACTING TELOMERASE INHIBITOR 1"/>
    <property type="match status" value="1"/>
</dbReference>
<feature type="compositionally biased region" description="Basic and acidic residues" evidence="1">
    <location>
        <begin position="192"/>
        <end position="201"/>
    </location>
</feature>
<feature type="region of interest" description="Disordered" evidence="1">
    <location>
        <begin position="215"/>
        <end position="246"/>
    </location>
</feature>
<feature type="region of interest" description="Disordered" evidence="1">
    <location>
        <begin position="50"/>
        <end position="85"/>
    </location>
</feature>
<sequence length="600" mass="68448">MSMLAEPRRRQKWCLNPRGAAWAAGIGYKGKDDEWIKHYEDFESVLASLNSEHSSTANSKTNSAGNSDKETEEKDKQKSLEARSKVSRARVHYHKFTRGKDLSRYSEDDIACILGNVRSKKPSEAEDEIGNVDNINCITTIKSCNSKDYFAQKMAKLKKPLIADLQAKGIEREDEEERKEDSDDNIQINIRKSSDEEVKETGESYQIITQQELSSEAKESFSPKFKKSKKCKKSHHSEDIARKHKSKKKVKFLQDEDVCQYSKELNEESGKIIKKKKISKKRDINEEEIQKTANSISNKVNDVHCKEKNSETIVEESVDDTEVTDLKDTTNVSADLHQLKETVKGKKKKGKKMKRIFVDAEPESCLNNHKETKSEKHKKKKLHDKHDNTDVCPGSKHTNRLERGVVSFSDSDTALEPLDRRCKNRSENIKDIISKINVTNKIFNKCVNDFIGELGNEQIHNLKDLKRSKSQDCMDTYTKAKTAKLGGCNTGDNLANGTTLPHLEGQISKNEQESGLPNTEDKTEEDGNKCDWNENVGNYEELREQQGNNVEMSWRNNKCKLKMPKRKLSDEEILEVAQAFKGANLMQCKGYNTKKIKLIC</sequence>
<reference evidence="2 3" key="1">
    <citation type="journal article" date="2024" name="BMC Genomics">
        <title>Genome assembly of redclaw crayfish (Cherax quadricarinatus) provides insights into its immune adaptation and hypoxia tolerance.</title>
        <authorList>
            <person name="Liu Z."/>
            <person name="Zheng J."/>
            <person name="Li H."/>
            <person name="Fang K."/>
            <person name="Wang S."/>
            <person name="He J."/>
            <person name="Zhou D."/>
            <person name="Weng S."/>
            <person name="Chi M."/>
            <person name="Gu Z."/>
            <person name="He J."/>
            <person name="Li F."/>
            <person name="Wang M."/>
        </authorList>
    </citation>
    <scope>NUCLEOTIDE SEQUENCE [LARGE SCALE GENOMIC DNA]</scope>
    <source>
        <strain evidence="2">ZL_2023a</strain>
    </source>
</reference>
<proteinExistence type="predicted"/>
<evidence type="ECO:0000313" key="3">
    <source>
        <dbReference type="Proteomes" id="UP001445076"/>
    </source>
</evidence>
<accession>A0AAW0XQ16</accession>
<dbReference type="InterPro" id="IPR050656">
    <property type="entry name" value="PINX1"/>
</dbReference>
<name>A0AAW0XQ16_CHEQU</name>
<feature type="compositionally biased region" description="Basic and acidic residues" evidence="1">
    <location>
        <begin position="67"/>
        <end position="84"/>
    </location>
</feature>
<dbReference type="AlphaFoldDB" id="A0AAW0XQ16"/>
<dbReference type="Proteomes" id="UP001445076">
    <property type="component" value="Unassembled WGS sequence"/>
</dbReference>
<protein>
    <submittedName>
        <fullName evidence="2">Uncharacterized protein</fullName>
    </submittedName>
</protein>
<feature type="compositionally biased region" description="Polar residues" evidence="1">
    <location>
        <begin position="50"/>
        <end position="66"/>
    </location>
</feature>
<feature type="compositionally biased region" description="Basic residues" evidence="1">
    <location>
        <begin position="224"/>
        <end position="235"/>
    </location>
</feature>
<feature type="region of interest" description="Disordered" evidence="1">
    <location>
        <begin position="171"/>
        <end position="201"/>
    </location>
</feature>
<gene>
    <name evidence="2" type="ORF">OTU49_000071</name>
</gene>
<organism evidence="2 3">
    <name type="scientific">Cherax quadricarinatus</name>
    <name type="common">Australian red claw crayfish</name>
    <dbReference type="NCBI Taxonomy" id="27406"/>
    <lineage>
        <taxon>Eukaryota</taxon>
        <taxon>Metazoa</taxon>
        <taxon>Ecdysozoa</taxon>
        <taxon>Arthropoda</taxon>
        <taxon>Crustacea</taxon>
        <taxon>Multicrustacea</taxon>
        <taxon>Malacostraca</taxon>
        <taxon>Eumalacostraca</taxon>
        <taxon>Eucarida</taxon>
        <taxon>Decapoda</taxon>
        <taxon>Pleocyemata</taxon>
        <taxon>Astacidea</taxon>
        <taxon>Parastacoidea</taxon>
        <taxon>Parastacidae</taxon>
        <taxon>Cherax</taxon>
    </lineage>
</organism>
<evidence type="ECO:0000256" key="1">
    <source>
        <dbReference type="SAM" id="MobiDB-lite"/>
    </source>
</evidence>
<feature type="compositionally biased region" description="Basic and acidic residues" evidence="1">
    <location>
        <begin position="519"/>
        <end position="530"/>
    </location>
</feature>
<feature type="compositionally biased region" description="Acidic residues" evidence="1">
    <location>
        <begin position="172"/>
        <end position="184"/>
    </location>
</feature>
<dbReference type="PANTHER" id="PTHR23149">
    <property type="entry name" value="G PATCH DOMAIN CONTAINING PROTEIN"/>
    <property type="match status" value="1"/>
</dbReference>
<dbReference type="GO" id="GO:0010521">
    <property type="term" value="F:telomerase inhibitor activity"/>
    <property type="evidence" value="ECO:0007669"/>
    <property type="project" value="TreeGrafter"/>
</dbReference>
<feature type="region of interest" description="Disordered" evidence="1">
    <location>
        <begin position="369"/>
        <end position="396"/>
    </location>
</feature>
<keyword evidence="3" id="KW-1185">Reference proteome</keyword>
<evidence type="ECO:0000313" key="2">
    <source>
        <dbReference type="EMBL" id="KAK8745882.1"/>
    </source>
</evidence>
<feature type="region of interest" description="Disordered" evidence="1">
    <location>
        <begin position="507"/>
        <end position="530"/>
    </location>
</feature>
<feature type="compositionally biased region" description="Polar residues" evidence="1">
    <location>
        <begin position="507"/>
        <end position="517"/>
    </location>
</feature>
<dbReference type="EMBL" id="JARKIK010000018">
    <property type="protein sequence ID" value="KAK8745882.1"/>
    <property type="molecule type" value="Genomic_DNA"/>
</dbReference>
<comment type="caution">
    <text evidence="2">The sequence shown here is derived from an EMBL/GenBank/DDBJ whole genome shotgun (WGS) entry which is preliminary data.</text>
</comment>